<dbReference type="InterPro" id="IPR018306">
    <property type="entry name" value="Phage_T5_Orf172_DNA-bd"/>
</dbReference>
<protein>
    <submittedName>
        <fullName evidence="2">GIY-YIG nuclease family protein</fullName>
    </submittedName>
</protein>
<proteinExistence type="predicted"/>
<evidence type="ECO:0000259" key="1">
    <source>
        <dbReference type="SMART" id="SM00974"/>
    </source>
</evidence>
<organism evidence="2 3">
    <name type="scientific">Neisseria perflava</name>
    <dbReference type="NCBI Taxonomy" id="33053"/>
    <lineage>
        <taxon>Bacteria</taxon>
        <taxon>Pseudomonadati</taxon>
        <taxon>Pseudomonadota</taxon>
        <taxon>Betaproteobacteria</taxon>
        <taxon>Neisseriales</taxon>
        <taxon>Neisseriaceae</taxon>
        <taxon>Neisseria</taxon>
    </lineage>
</organism>
<name>A0ABD7EZH5_NEIPE</name>
<dbReference type="KEGG" id="npf:LPB400_04370"/>
<dbReference type="SMART" id="SM00974">
    <property type="entry name" value="T5orf172"/>
    <property type="match status" value="1"/>
</dbReference>
<dbReference type="Pfam" id="PF10544">
    <property type="entry name" value="T5orf172"/>
    <property type="match status" value="1"/>
</dbReference>
<dbReference type="EMBL" id="CP079818">
    <property type="protein sequence ID" value="QXW91262.1"/>
    <property type="molecule type" value="Genomic_DNA"/>
</dbReference>
<sequence length="280" mass="32701">MFDTKSIGYVYILTSKNCDSVKIGGSNYPPIKRIKEINQTEPYKKLGKWELADFRQVNNWRKVEHYLHYRFRSCLNTNQANQKELFYLSVKEASDALNDLDENLIIHKPKVDRMFQDEYLCSYLKNLFILSGLAHWLEYQGVWTFSLFPSTNGGRYFTLNIGSHEVAFSTLNRKNTQSTHMILLDKLILDFPGTISWIEQHGYIEKSYYKTVLPRAVSIFLNGTFDIALDFLKKDGVRRALIAYWYDSLFNLKDSNKCSVYARFHNYNAIAKLNTICSTP</sequence>
<accession>A0ABD7EZH5</accession>
<dbReference type="Proteomes" id="UP000825360">
    <property type="component" value="Chromosome"/>
</dbReference>
<evidence type="ECO:0000313" key="3">
    <source>
        <dbReference type="Proteomes" id="UP000825360"/>
    </source>
</evidence>
<dbReference type="RefSeq" id="WP_070814351.1">
    <property type="nucleotide sequence ID" value="NZ_CP079818.1"/>
</dbReference>
<evidence type="ECO:0000313" key="2">
    <source>
        <dbReference type="EMBL" id="QXW91262.1"/>
    </source>
</evidence>
<gene>
    <name evidence="2" type="ORF">LPB400_04370</name>
</gene>
<feature type="domain" description="Bacteriophage T5 Orf172 DNA-binding" evidence="1">
    <location>
        <begin position="15"/>
        <end position="100"/>
    </location>
</feature>
<dbReference type="AlphaFoldDB" id="A0ABD7EZH5"/>
<reference evidence="2 3" key="1">
    <citation type="submission" date="2021-07" db="EMBL/GenBank/DDBJ databases">
        <title>Genome sequencing of Neisseria perflava LPB0400.</title>
        <authorList>
            <person name="Kim J."/>
        </authorList>
    </citation>
    <scope>NUCLEOTIDE SEQUENCE [LARGE SCALE GENOMIC DNA]</scope>
    <source>
        <strain evidence="2 3">LPB0400</strain>
    </source>
</reference>